<comment type="caution">
    <text evidence="1">The sequence shown here is derived from an EMBL/GenBank/DDBJ whole genome shotgun (WGS) entry which is preliminary data.</text>
</comment>
<name>A0A562MMZ3_9SPHI</name>
<dbReference type="AlphaFoldDB" id="A0A562MMZ3"/>
<reference evidence="1 2" key="1">
    <citation type="journal article" date="2015" name="Stand. Genomic Sci.">
        <title>Genomic Encyclopedia of Bacterial and Archaeal Type Strains, Phase III: the genomes of soil and plant-associated and newly described type strains.</title>
        <authorList>
            <person name="Whitman W.B."/>
            <person name="Woyke T."/>
            <person name="Klenk H.P."/>
            <person name="Zhou Y."/>
            <person name="Lilburn T.G."/>
            <person name="Beck B.J."/>
            <person name="De Vos P."/>
            <person name="Vandamme P."/>
            <person name="Eisen J.A."/>
            <person name="Garrity G."/>
            <person name="Hugenholtz P."/>
            <person name="Kyrpides N.C."/>
        </authorList>
    </citation>
    <scope>NUCLEOTIDE SEQUENCE [LARGE SCALE GENOMIC DNA]</scope>
    <source>
        <strain evidence="1 2">CGMCC 1.6855</strain>
    </source>
</reference>
<organism evidence="1 2">
    <name type="scientific">Sphingobacterium siyangense</name>
    <dbReference type="NCBI Taxonomy" id="459529"/>
    <lineage>
        <taxon>Bacteria</taxon>
        <taxon>Pseudomonadati</taxon>
        <taxon>Bacteroidota</taxon>
        <taxon>Sphingobacteriia</taxon>
        <taxon>Sphingobacteriales</taxon>
        <taxon>Sphingobacteriaceae</taxon>
        <taxon>Sphingobacterium</taxon>
    </lineage>
</organism>
<accession>A0A562MMZ3</accession>
<protein>
    <submittedName>
        <fullName evidence="1">Uncharacterized protein</fullName>
    </submittedName>
</protein>
<dbReference type="OrthoDB" id="665435at2"/>
<evidence type="ECO:0000313" key="1">
    <source>
        <dbReference type="EMBL" id="TWI21178.1"/>
    </source>
</evidence>
<dbReference type="Pfam" id="PF19781">
    <property type="entry name" value="DUF6266"/>
    <property type="match status" value="1"/>
</dbReference>
<gene>
    <name evidence="1" type="ORF">IQ31_01994</name>
</gene>
<dbReference type="InterPro" id="IPR046233">
    <property type="entry name" value="DUF6266"/>
</dbReference>
<proteinExistence type="predicted"/>
<dbReference type="EMBL" id="VLKR01000008">
    <property type="protein sequence ID" value="TWI21178.1"/>
    <property type="molecule type" value="Genomic_DNA"/>
</dbReference>
<dbReference type="Proteomes" id="UP000315908">
    <property type="component" value="Unassembled WGS sequence"/>
</dbReference>
<sequence>MGTIRKGVNGGFSGKAGSVIGAHWKSIDYIRGLSKKSNKPASEAQLIQQARFYTIAKFIMPIAPFVEVGFSQVNSERMTGVNAAIQANMKAAIAGAYPNFALDYAKIKISSGSLQPGGNVYASVNSGILTMGWSDQAIQMQKGSLDDVVHILLYLPSLDEFLTAPKPPVRGDATIDIELPDYFLGEKGHLWLFFTDRKNERISRTTYLGEYDLI</sequence>
<dbReference type="RefSeq" id="WP_145327851.1">
    <property type="nucleotide sequence ID" value="NZ_JBPFQP010000005.1"/>
</dbReference>
<evidence type="ECO:0000313" key="2">
    <source>
        <dbReference type="Proteomes" id="UP000315908"/>
    </source>
</evidence>